<evidence type="ECO:0000313" key="3">
    <source>
        <dbReference type="Proteomes" id="UP000095767"/>
    </source>
</evidence>
<gene>
    <name evidence="2" type="ORF">BAE44_0022717</name>
</gene>
<dbReference type="Gene3D" id="1.20.1280.50">
    <property type="match status" value="1"/>
</dbReference>
<name>A0A1E5UTW9_9POAL</name>
<evidence type="ECO:0000313" key="2">
    <source>
        <dbReference type="EMBL" id="OEL16264.1"/>
    </source>
</evidence>
<keyword evidence="3" id="KW-1185">Reference proteome</keyword>
<sequence>MACKAALELWNDLPADLAESIARCLPCPFDRFCMSRVCSTWRRGVRHLQKQPIPPPTPLPWFLLPYRRVCDHPRRGTRYGRFFCVLCNRIHRVRVPLNTGGARFFGAYQGGWIFIAYGQNRRHVLIYLPVLHTQGRPGNRLPDVVSWNGNPERRMFILAATLSAPPVPSKNCVAAAIIMTIPVEFPKLITIWRMGSLRPTFCRTTPMDVEDVIYHNDAFYFINRDLNLLECKPNFQEEAPLEQLEVRTKELRFLPMMIIGDGADVRARYLVESRGELLMVVRLSLDQKETSSFSVFRIMRPHPAHADYCWDELPELGGRMIFVEHGCSISYEVADFHGSQEGVYFHDECFYDDEVRMIYDNRGRDREYPCSDNGRCSELPDDVQCLYRAFELTEKRLVFDGVVHTTFMEGYWKQGKDKEAMDNY</sequence>
<accession>A0A1E5UTW9</accession>
<organism evidence="2 3">
    <name type="scientific">Dichanthelium oligosanthes</name>
    <dbReference type="NCBI Taxonomy" id="888268"/>
    <lineage>
        <taxon>Eukaryota</taxon>
        <taxon>Viridiplantae</taxon>
        <taxon>Streptophyta</taxon>
        <taxon>Embryophyta</taxon>
        <taxon>Tracheophyta</taxon>
        <taxon>Spermatophyta</taxon>
        <taxon>Magnoliopsida</taxon>
        <taxon>Liliopsida</taxon>
        <taxon>Poales</taxon>
        <taxon>Poaceae</taxon>
        <taxon>PACMAD clade</taxon>
        <taxon>Panicoideae</taxon>
        <taxon>Panicodae</taxon>
        <taxon>Paniceae</taxon>
        <taxon>Dichantheliinae</taxon>
        <taxon>Dichanthelium</taxon>
    </lineage>
</organism>
<comment type="caution">
    <text evidence="2">The sequence shown here is derived from an EMBL/GenBank/DDBJ whole genome shotgun (WGS) entry which is preliminary data.</text>
</comment>
<dbReference type="PANTHER" id="PTHR33110:SF121">
    <property type="entry name" value="DUF295 DOMAIN-CONTAINING PROTEIN"/>
    <property type="match status" value="1"/>
</dbReference>
<evidence type="ECO:0000259" key="1">
    <source>
        <dbReference type="Pfam" id="PF03478"/>
    </source>
</evidence>
<dbReference type="Proteomes" id="UP000095767">
    <property type="component" value="Unassembled WGS sequence"/>
</dbReference>
<dbReference type="OrthoDB" id="587756at2759"/>
<feature type="domain" description="KIB1-4 beta-propeller" evidence="1">
    <location>
        <begin position="88"/>
        <end position="359"/>
    </location>
</feature>
<reference evidence="2 3" key="1">
    <citation type="submission" date="2016-09" db="EMBL/GenBank/DDBJ databases">
        <title>The draft genome of Dichanthelium oligosanthes: A C3 panicoid grass species.</title>
        <authorList>
            <person name="Studer A.J."/>
            <person name="Schnable J.C."/>
            <person name="Brutnell T.P."/>
        </authorList>
    </citation>
    <scope>NUCLEOTIDE SEQUENCE [LARGE SCALE GENOMIC DNA]</scope>
    <source>
        <strain evidence="3">cv. Kellogg 1175</strain>
        <tissue evidence="2">Leaf</tissue>
    </source>
</reference>
<dbReference type="PANTHER" id="PTHR33110">
    <property type="entry name" value="F-BOX/KELCH-REPEAT PROTEIN-RELATED"/>
    <property type="match status" value="1"/>
</dbReference>
<dbReference type="EMBL" id="LWDX02063517">
    <property type="protein sequence ID" value="OEL16264.1"/>
    <property type="molecule type" value="Genomic_DNA"/>
</dbReference>
<protein>
    <recommendedName>
        <fullName evidence="1">KIB1-4 beta-propeller domain-containing protein</fullName>
    </recommendedName>
</protein>
<feature type="non-terminal residue" evidence="2">
    <location>
        <position position="424"/>
    </location>
</feature>
<dbReference type="AlphaFoldDB" id="A0A1E5UTW9"/>
<dbReference type="Pfam" id="PF03478">
    <property type="entry name" value="Beta-prop_KIB1-4"/>
    <property type="match status" value="1"/>
</dbReference>
<proteinExistence type="predicted"/>
<dbReference type="InterPro" id="IPR005174">
    <property type="entry name" value="KIB1-4_b-propeller"/>
</dbReference>